<feature type="transmembrane region" description="Helical" evidence="1">
    <location>
        <begin position="55"/>
        <end position="77"/>
    </location>
</feature>
<feature type="non-terminal residue" evidence="2">
    <location>
        <position position="1"/>
    </location>
</feature>
<dbReference type="AlphaFoldDB" id="A0A8S3Z8B8"/>
<dbReference type="EMBL" id="CAJHNH020002124">
    <property type="protein sequence ID" value="CAG5125673.1"/>
    <property type="molecule type" value="Genomic_DNA"/>
</dbReference>
<keyword evidence="3" id="KW-1185">Reference proteome</keyword>
<dbReference type="OrthoDB" id="5965479at2759"/>
<protein>
    <submittedName>
        <fullName evidence="2">Uncharacterized protein</fullName>
    </submittedName>
</protein>
<keyword evidence="1" id="KW-0812">Transmembrane</keyword>
<gene>
    <name evidence="2" type="ORF">CUNI_LOCUS11231</name>
</gene>
<keyword evidence="1" id="KW-1133">Transmembrane helix</keyword>
<name>A0A8S3Z8B8_9EUPU</name>
<organism evidence="2 3">
    <name type="scientific">Candidula unifasciata</name>
    <dbReference type="NCBI Taxonomy" id="100452"/>
    <lineage>
        <taxon>Eukaryota</taxon>
        <taxon>Metazoa</taxon>
        <taxon>Spiralia</taxon>
        <taxon>Lophotrochozoa</taxon>
        <taxon>Mollusca</taxon>
        <taxon>Gastropoda</taxon>
        <taxon>Heterobranchia</taxon>
        <taxon>Euthyneura</taxon>
        <taxon>Panpulmonata</taxon>
        <taxon>Eupulmonata</taxon>
        <taxon>Stylommatophora</taxon>
        <taxon>Helicina</taxon>
        <taxon>Helicoidea</taxon>
        <taxon>Geomitridae</taxon>
        <taxon>Candidula</taxon>
    </lineage>
</organism>
<proteinExistence type="predicted"/>
<sequence>GSVHLVESRDFRIVVNITAPSLQRTYDVDANLYGHNGKVVLEIKESTASSSVISLTWLFVCISIATVFVGIITAWHANKWYKQEKQKIDISDHKSFASSSQRGVIYRPGNSFQMVALGPGGGDNFLRGDDAEHMRNLRCDEELRQVQEMPEEEEAEALEM</sequence>
<keyword evidence="1" id="KW-0472">Membrane</keyword>
<accession>A0A8S3Z8B8</accession>
<dbReference type="Proteomes" id="UP000678393">
    <property type="component" value="Unassembled WGS sequence"/>
</dbReference>
<reference evidence="2" key="1">
    <citation type="submission" date="2021-04" db="EMBL/GenBank/DDBJ databases">
        <authorList>
            <consortium name="Molecular Ecology Group"/>
        </authorList>
    </citation>
    <scope>NUCLEOTIDE SEQUENCE</scope>
</reference>
<comment type="caution">
    <text evidence="2">The sequence shown here is derived from an EMBL/GenBank/DDBJ whole genome shotgun (WGS) entry which is preliminary data.</text>
</comment>
<evidence type="ECO:0000313" key="3">
    <source>
        <dbReference type="Proteomes" id="UP000678393"/>
    </source>
</evidence>
<evidence type="ECO:0000256" key="1">
    <source>
        <dbReference type="SAM" id="Phobius"/>
    </source>
</evidence>
<feature type="non-terminal residue" evidence="2">
    <location>
        <position position="160"/>
    </location>
</feature>
<evidence type="ECO:0000313" key="2">
    <source>
        <dbReference type="EMBL" id="CAG5125673.1"/>
    </source>
</evidence>